<dbReference type="InterPro" id="IPR032675">
    <property type="entry name" value="LRR_dom_sf"/>
</dbReference>
<comment type="caution">
    <text evidence="2">The sequence shown here is derived from an EMBL/GenBank/DDBJ whole genome shotgun (WGS) entry which is preliminary data.</text>
</comment>
<accession>A0AAW2YQS4</accession>
<dbReference type="SMART" id="SM00367">
    <property type="entry name" value="LRR_CC"/>
    <property type="match status" value="9"/>
</dbReference>
<dbReference type="InterPro" id="IPR057207">
    <property type="entry name" value="FBXL15_LRR"/>
</dbReference>
<sequence length="676" mass="77621">MSYYNQYPHQRSHEETTINNLNMMNRAQRDLLQEDVIKEATWEEEHAAPALYKELSDRIFTSPRSPDIYSKYDQPQWSEGEIESLPTDVLLVVFTFLPFISIQCTMRHVCRKWNFCSQRSSLYTSLNFSEMFAYVAPKSTSSQLYERRKEECLVCGSFKHFISQRMSARTLRDSTLRAATIQGLLYLLEHNPYFCQHLSLLDLSSSLIDDNGISLLLELMDRPVSGVEQTYGSYGLTTLILEDCFSVSDVGFHQLASNCPNLQVLKLCNVPLLTDASLKSLSNCGKLRELVLGESPLWTDVGFEYIKNSDVLLDSLKLHTLSSITYFTFHHHLPVICRNISSLSFNNLPVYRQDYRTFFSTLYDRVTVQEERSIQLKFLYLRSIDVDAHLFEFICRCFGQTLKDLHLVSLGSVDFTFLSLISAMVPNLENLYIKNCYFLTNVITNCIFEVCKNLSTLVLFGCGEISDEVFELVIRNCPKLTRLSLEHCIRLGPASFKAIHDRPSHFSQMTEINLNGLNKNFFDQDLEVIVSGETTRSLQKLSLRECKGLSQNSLGIISSYLSEHLTHLWIGQVDRINNDSIKRICECTKLREFEFGRTNNVCDESLARIGCYLTNLEKLRIHDINNITLKGVFALVTRADSLVDFCLSGCCNIFGFATMLEIVRHCKNFDTVIRLW</sequence>
<dbReference type="GO" id="GO:0019005">
    <property type="term" value="C:SCF ubiquitin ligase complex"/>
    <property type="evidence" value="ECO:0007669"/>
    <property type="project" value="TreeGrafter"/>
</dbReference>
<protein>
    <recommendedName>
        <fullName evidence="1">F-box domain-containing protein</fullName>
    </recommendedName>
</protein>
<dbReference type="CDD" id="cd09917">
    <property type="entry name" value="F-box_SF"/>
    <property type="match status" value="1"/>
</dbReference>
<dbReference type="GO" id="GO:0031146">
    <property type="term" value="P:SCF-dependent proteasomal ubiquitin-dependent protein catabolic process"/>
    <property type="evidence" value="ECO:0007669"/>
    <property type="project" value="TreeGrafter"/>
</dbReference>
<dbReference type="Proteomes" id="UP001431209">
    <property type="component" value="Unassembled WGS sequence"/>
</dbReference>
<dbReference type="InterPro" id="IPR036047">
    <property type="entry name" value="F-box-like_dom_sf"/>
</dbReference>
<feature type="domain" description="F-box" evidence="1">
    <location>
        <begin position="79"/>
        <end position="126"/>
    </location>
</feature>
<name>A0AAW2YQS4_9EUKA</name>
<organism evidence="2 3">
    <name type="scientific">Acrasis kona</name>
    <dbReference type="NCBI Taxonomy" id="1008807"/>
    <lineage>
        <taxon>Eukaryota</taxon>
        <taxon>Discoba</taxon>
        <taxon>Heterolobosea</taxon>
        <taxon>Tetramitia</taxon>
        <taxon>Eutetramitia</taxon>
        <taxon>Acrasidae</taxon>
        <taxon>Acrasis</taxon>
    </lineage>
</organism>
<proteinExistence type="predicted"/>
<dbReference type="Pfam" id="PF12937">
    <property type="entry name" value="F-box-like"/>
    <property type="match status" value="1"/>
</dbReference>
<dbReference type="InterPro" id="IPR001810">
    <property type="entry name" value="F-box_dom"/>
</dbReference>
<evidence type="ECO:0000313" key="2">
    <source>
        <dbReference type="EMBL" id="KAL0479296.1"/>
    </source>
</evidence>
<dbReference type="SUPFAM" id="SSF52047">
    <property type="entry name" value="RNI-like"/>
    <property type="match status" value="2"/>
</dbReference>
<dbReference type="InterPro" id="IPR006553">
    <property type="entry name" value="Leu-rich_rpt_Cys-con_subtyp"/>
</dbReference>
<dbReference type="Gene3D" id="1.20.1280.50">
    <property type="match status" value="1"/>
</dbReference>
<reference evidence="2 3" key="1">
    <citation type="submission" date="2024-03" db="EMBL/GenBank/DDBJ databases">
        <title>The Acrasis kona genome and developmental transcriptomes reveal deep origins of eukaryotic multicellular pathways.</title>
        <authorList>
            <person name="Sheikh S."/>
            <person name="Fu C.-J."/>
            <person name="Brown M.W."/>
            <person name="Baldauf S.L."/>
        </authorList>
    </citation>
    <scope>NUCLEOTIDE SEQUENCE [LARGE SCALE GENOMIC DNA]</scope>
    <source>
        <strain evidence="2 3">ATCC MYA-3509</strain>
    </source>
</reference>
<dbReference type="PANTHER" id="PTHR13318">
    <property type="entry name" value="PARTNER OF PAIRED, ISOFORM B-RELATED"/>
    <property type="match status" value="1"/>
</dbReference>
<dbReference type="Gene3D" id="3.80.10.10">
    <property type="entry name" value="Ribonuclease Inhibitor"/>
    <property type="match status" value="3"/>
</dbReference>
<dbReference type="PROSITE" id="PS50181">
    <property type="entry name" value="FBOX"/>
    <property type="match status" value="1"/>
</dbReference>
<keyword evidence="3" id="KW-1185">Reference proteome</keyword>
<dbReference type="EMBL" id="JAOPGA020000529">
    <property type="protein sequence ID" value="KAL0479296.1"/>
    <property type="molecule type" value="Genomic_DNA"/>
</dbReference>
<dbReference type="SUPFAM" id="SSF81383">
    <property type="entry name" value="F-box domain"/>
    <property type="match status" value="1"/>
</dbReference>
<evidence type="ECO:0000259" key="1">
    <source>
        <dbReference type="PROSITE" id="PS50181"/>
    </source>
</evidence>
<evidence type="ECO:0000313" key="3">
    <source>
        <dbReference type="Proteomes" id="UP001431209"/>
    </source>
</evidence>
<dbReference type="Pfam" id="PF25372">
    <property type="entry name" value="DUF7885"/>
    <property type="match status" value="1"/>
</dbReference>
<dbReference type="AlphaFoldDB" id="A0AAW2YQS4"/>
<gene>
    <name evidence="2" type="ORF">AKO1_008091</name>
</gene>